<dbReference type="Gene3D" id="2.10.25.10">
    <property type="entry name" value="Laminin"/>
    <property type="match status" value="1"/>
</dbReference>
<keyword evidence="2" id="KW-0812">Transmembrane</keyword>
<dbReference type="SUPFAM" id="SSF57567">
    <property type="entry name" value="Serine protease inhibitors"/>
    <property type="match status" value="1"/>
</dbReference>
<organism evidence="3 4">
    <name type="scientific">Steinernema hermaphroditum</name>
    <dbReference type="NCBI Taxonomy" id="289476"/>
    <lineage>
        <taxon>Eukaryota</taxon>
        <taxon>Metazoa</taxon>
        <taxon>Ecdysozoa</taxon>
        <taxon>Nematoda</taxon>
        <taxon>Chromadorea</taxon>
        <taxon>Rhabditida</taxon>
        <taxon>Tylenchina</taxon>
        <taxon>Panagrolaimomorpha</taxon>
        <taxon>Strongyloidoidea</taxon>
        <taxon>Steinernematidae</taxon>
        <taxon>Steinernema</taxon>
    </lineage>
</organism>
<name>A0AA39HXM2_9BILA</name>
<proteinExistence type="predicted"/>
<sequence>MEPVLRAYFNIIPPKWTTEHCTLFSMIALVHLLPFFLSLLAVESMTTPKCPENEFWNPNATCDDTCEFPNAHNCPLEPWPRCTCIDGYVQVIAGGKCIPLKDCPPPPPECSCVKCPPGQHCVVHRIYCIRAPCPQPKPVCEEIPVGK</sequence>
<keyword evidence="1" id="KW-0646">Protease inhibitor</keyword>
<gene>
    <name evidence="3" type="ORF">QR680_006354</name>
</gene>
<reference evidence="3" key="1">
    <citation type="submission" date="2023-06" db="EMBL/GenBank/DDBJ databases">
        <title>Genomic analysis of the entomopathogenic nematode Steinernema hermaphroditum.</title>
        <authorList>
            <person name="Schwarz E.M."/>
            <person name="Heppert J.K."/>
            <person name="Baniya A."/>
            <person name="Schwartz H.T."/>
            <person name="Tan C.-H."/>
            <person name="Antoshechkin I."/>
            <person name="Sternberg P.W."/>
            <person name="Goodrich-Blair H."/>
            <person name="Dillman A.R."/>
        </authorList>
    </citation>
    <scope>NUCLEOTIDE SEQUENCE</scope>
    <source>
        <strain evidence="3">PS9179</strain>
        <tissue evidence="3">Whole animal</tissue>
    </source>
</reference>
<keyword evidence="2" id="KW-0472">Membrane</keyword>
<keyword evidence="4" id="KW-1185">Reference proteome</keyword>
<evidence type="ECO:0008006" key="5">
    <source>
        <dbReference type="Google" id="ProtNLM"/>
    </source>
</evidence>
<dbReference type="Proteomes" id="UP001175271">
    <property type="component" value="Unassembled WGS sequence"/>
</dbReference>
<evidence type="ECO:0000256" key="2">
    <source>
        <dbReference type="SAM" id="Phobius"/>
    </source>
</evidence>
<dbReference type="GO" id="GO:0004867">
    <property type="term" value="F:serine-type endopeptidase inhibitor activity"/>
    <property type="evidence" value="ECO:0007669"/>
    <property type="project" value="UniProtKB-KW"/>
</dbReference>
<evidence type="ECO:0000313" key="3">
    <source>
        <dbReference type="EMBL" id="KAK0412689.1"/>
    </source>
</evidence>
<dbReference type="AlphaFoldDB" id="A0AA39HXM2"/>
<accession>A0AA39HXM2</accession>
<evidence type="ECO:0000313" key="4">
    <source>
        <dbReference type="Proteomes" id="UP001175271"/>
    </source>
</evidence>
<comment type="caution">
    <text evidence="3">The sequence shown here is derived from an EMBL/GenBank/DDBJ whole genome shotgun (WGS) entry which is preliminary data.</text>
</comment>
<dbReference type="EMBL" id="JAUCMV010000003">
    <property type="protein sequence ID" value="KAK0412689.1"/>
    <property type="molecule type" value="Genomic_DNA"/>
</dbReference>
<evidence type="ECO:0000256" key="1">
    <source>
        <dbReference type="ARBA" id="ARBA00022900"/>
    </source>
</evidence>
<keyword evidence="2" id="KW-1133">Transmembrane helix</keyword>
<dbReference type="InterPro" id="IPR036084">
    <property type="entry name" value="Ser_inhib-like_sf"/>
</dbReference>
<protein>
    <recommendedName>
        <fullName evidence="5">TIL domain-containing protein</fullName>
    </recommendedName>
</protein>
<keyword evidence="1" id="KW-0722">Serine protease inhibitor</keyword>
<dbReference type="CDD" id="cd19941">
    <property type="entry name" value="TIL"/>
    <property type="match status" value="1"/>
</dbReference>
<feature type="transmembrane region" description="Helical" evidence="2">
    <location>
        <begin position="23"/>
        <end position="42"/>
    </location>
</feature>